<dbReference type="GeneID" id="37219200"/>
<dbReference type="Proteomes" id="UP000249402">
    <property type="component" value="Unassembled WGS sequence"/>
</dbReference>
<evidence type="ECO:0000313" key="2">
    <source>
        <dbReference type="EMBL" id="RAK96873.1"/>
    </source>
</evidence>
<feature type="compositionally biased region" description="Polar residues" evidence="1">
    <location>
        <begin position="36"/>
        <end position="71"/>
    </location>
</feature>
<name>A0A395GS14_9EURO</name>
<dbReference type="VEuPathDB" id="FungiDB:BO80DRAFT_214073"/>
<dbReference type="AlphaFoldDB" id="A0A395GS14"/>
<organism evidence="2 3">
    <name type="scientific">Aspergillus ibericus CBS 121593</name>
    <dbReference type="NCBI Taxonomy" id="1448316"/>
    <lineage>
        <taxon>Eukaryota</taxon>
        <taxon>Fungi</taxon>
        <taxon>Dikarya</taxon>
        <taxon>Ascomycota</taxon>
        <taxon>Pezizomycotina</taxon>
        <taxon>Eurotiomycetes</taxon>
        <taxon>Eurotiomycetidae</taxon>
        <taxon>Eurotiales</taxon>
        <taxon>Aspergillaceae</taxon>
        <taxon>Aspergillus</taxon>
        <taxon>Aspergillus subgen. Circumdati</taxon>
    </lineage>
</organism>
<dbReference type="RefSeq" id="XP_025571201.1">
    <property type="nucleotide sequence ID" value="XM_025714335.1"/>
</dbReference>
<evidence type="ECO:0000256" key="1">
    <source>
        <dbReference type="SAM" id="MobiDB-lite"/>
    </source>
</evidence>
<reference evidence="2 3" key="1">
    <citation type="submission" date="2018-02" db="EMBL/GenBank/DDBJ databases">
        <title>The genomes of Aspergillus section Nigri reveals drivers in fungal speciation.</title>
        <authorList>
            <consortium name="DOE Joint Genome Institute"/>
            <person name="Vesth T.C."/>
            <person name="Nybo J."/>
            <person name="Theobald S."/>
            <person name="Brandl J."/>
            <person name="Frisvad J.C."/>
            <person name="Nielsen K.F."/>
            <person name="Lyhne E.K."/>
            <person name="Kogle M.E."/>
            <person name="Kuo A."/>
            <person name="Riley R."/>
            <person name="Clum A."/>
            <person name="Nolan M."/>
            <person name="Lipzen A."/>
            <person name="Salamov A."/>
            <person name="Henrissat B."/>
            <person name="Wiebenga A."/>
            <person name="De vries R.P."/>
            <person name="Grigoriev I.V."/>
            <person name="Mortensen U.H."/>
            <person name="Andersen M.R."/>
            <person name="Baker S.E."/>
        </authorList>
    </citation>
    <scope>NUCLEOTIDE SEQUENCE [LARGE SCALE GENOMIC DNA]</scope>
    <source>
        <strain evidence="2 3">CBS 121593</strain>
    </source>
</reference>
<dbReference type="EMBL" id="KZ824469">
    <property type="protein sequence ID" value="RAK96873.1"/>
    <property type="molecule type" value="Genomic_DNA"/>
</dbReference>
<accession>A0A395GS14</accession>
<gene>
    <name evidence="2" type="ORF">BO80DRAFT_214073</name>
</gene>
<protein>
    <submittedName>
        <fullName evidence="2">Uncharacterized protein</fullName>
    </submittedName>
</protein>
<keyword evidence="3" id="KW-1185">Reference proteome</keyword>
<sequence>MRQWSNRGKVIPPSTNASLRTSHTQPTAFPPRTKQEPSILSCSSQLTTEFRNPSTTPQTKQSQLLGNTNHPINPLPPSVPTPLLHFPRQPNHP</sequence>
<evidence type="ECO:0000313" key="3">
    <source>
        <dbReference type="Proteomes" id="UP000249402"/>
    </source>
</evidence>
<proteinExistence type="predicted"/>
<feature type="region of interest" description="Disordered" evidence="1">
    <location>
        <begin position="1"/>
        <end position="93"/>
    </location>
</feature>
<feature type="compositionally biased region" description="Polar residues" evidence="1">
    <location>
        <begin position="13"/>
        <end position="27"/>
    </location>
</feature>